<reference evidence="1 2" key="1">
    <citation type="submission" date="2015-12" db="EMBL/GenBank/DDBJ databases">
        <title>Draft genome sequence of Moniliophthora roreri, the causal agent of frosty pod rot of cacao.</title>
        <authorList>
            <person name="Aime M.C."/>
            <person name="Diaz-Valderrama J.R."/>
            <person name="Kijpornyongpan T."/>
            <person name="Phillips-Mora W."/>
        </authorList>
    </citation>
    <scope>NUCLEOTIDE SEQUENCE [LARGE SCALE GENOMIC DNA]</scope>
    <source>
        <strain evidence="1 2">MCA 2952</strain>
    </source>
</reference>
<evidence type="ECO:0000313" key="2">
    <source>
        <dbReference type="Proteomes" id="UP000054988"/>
    </source>
</evidence>
<organism evidence="1 2">
    <name type="scientific">Moniliophthora roreri</name>
    <name type="common">Frosty pod rot fungus</name>
    <name type="synonym">Monilia roreri</name>
    <dbReference type="NCBI Taxonomy" id="221103"/>
    <lineage>
        <taxon>Eukaryota</taxon>
        <taxon>Fungi</taxon>
        <taxon>Dikarya</taxon>
        <taxon>Basidiomycota</taxon>
        <taxon>Agaricomycotina</taxon>
        <taxon>Agaricomycetes</taxon>
        <taxon>Agaricomycetidae</taxon>
        <taxon>Agaricales</taxon>
        <taxon>Marasmiineae</taxon>
        <taxon>Marasmiaceae</taxon>
        <taxon>Moniliophthora</taxon>
    </lineage>
</organism>
<dbReference type="AlphaFoldDB" id="A0A0W0EWP7"/>
<evidence type="ECO:0000313" key="1">
    <source>
        <dbReference type="EMBL" id="KTB28515.1"/>
    </source>
</evidence>
<dbReference type="EMBL" id="LATX01002471">
    <property type="protein sequence ID" value="KTB28515.1"/>
    <property type="molecule type" value="Genomic_DNA"/>
</dbReference>
<comment type="caution">
    <text evidence="1">The sequence shown here is derived from an EMBL/GenBank/DDBJ whole genome shotgun (WGS) entry which is preliminary data.</text>
</comment>
<sequence>MTQASGPEVISRRYEPEEACLHLNLEAYSVFGDRDMRDAMLSRTTYTYRCEGEVLNVKADTSVDMENLKALVYFPFFQHGRPFQDQAPSVSVLTSGLIEATLPRTRINFFKSCSIKANGVVLTLMHKYSDPRLTDMVTMD</sequence>
<accession>A0A0W0EWP7</accession>
<dbReference type="Proteomes" id="UP000054988">
    <property type="component" value="Unassembled WGS sequence"/>
</dbReference>
<proteinExistence type="predicted"/>
<protein>
    <submittedName>
        <fullName evidence="1">Uncharacterized protein</fullName>
    </submittedName>
</protein>
<gene>
    <name evidence="1" type="ORF">WG66_18916</name>
</gene>
<name>A0A0W0EWP7_MONRR</name>